<dbReference type="PANTHER" id="PTHR37390:SF1">
    <property type="entry name" value="FOLATE-BINDING PROTEIN 1"/>
    <property type="match status" value="1"/>
</dbReference>
<keyword evidence="1 4" id="KW-0732">Signal</keyword>
<dbReference type="EMBL" id="KI394661">
    <property type="protein sequence ID" value="ERN02262.1"/>
    <property type="molecule type" value="Genomic_DNA"/>
</dbReference>
<organism evidence="6 7">
    <name type="scientific">Amborella trichopoda</name>
    <dbReference type="NCBI Taxonomy" id="13333"/>
    <lineage>
        <taxon>Eukaryota</taxon>
        <taxon>Viridiplantae</taxon>
        <taxon>Streptophyta</taxon>
        <taxon>Embryophyta</taxon>
        <taxon>Tracheophyta</taxon>
        <taxon>Spermatophyta</taxon>
        <taxon>Magnoliopsida</taxon>
        <taxon>Amborellales</taxon>
        <taxon>Amborellaceae</taxon>
        <taxon>Amborella</taxon>
    </lineage>
</organism>
<dbReference type="HOGENOM" id="CLU_065462_0_0_1"/>
<dbReference type="KEGG" id="atr:18430369"/>
<gene>
    <name evidence="6" type="ORF">AMTR_s00045p00232400</name>
</gene>
<evidence type="ECO:0000313" key="7">
    <source>
        <dbReference type="Proteomes" id="UP000017836"/>
    </source>
</evidence>
<evidence type="ECO:0000313" key="6">
    <source>
        <dbReference type="EMBL" id="ERN02262.1"/>
    </source>
</evidence>
<accession>W1NXD4</accession>
<dbReference type="AlphaFoldDB" id="W1NXD4"/>
<sequence>MKTYAKAPRFHGFPLFCFLLFGAITLGEPNRVCISQGGRFPPFSLEGKPPQKATKGPKDLALCRVFRAKTCCDIVQTYPALLSIRRLASSGEANPECLHLWEMLECSLCDPRVGVQRGPPVICKSFCDSVFQACSNAYFAIDGSTQVLSPCGSKDIVCGAATGWAKNGSEFCQLAGFSVHSLEDGSHGIEDSYCFGEKMGIDSVQDSWKKGYESTSTRKEEEMGFVQDFHQWIQQMPFRESVSWAVGGLVLTAGLMFMSKRKSYSCRQKQAALFRTARRLEAMANHNSPTQGSARRLRR</sequence>
<protein>
    <recommendedName>
        <fullName evidence="5">Folate receptor-like domain-containing protein</fullName>
    </recommendedName>
</protein>
<keyword evidence="7" id="KW-1185">Reference proteome</keyword>
<evidence type="ECO:0000256" key="1">
    <source>
        <dbReference type="ARBA" id="ARBA00022729"/>
    </source>
</evidence>
<feature type="domain" description="Folate receptor-like" evidence="5">
    <location>
        <begin position="52"/>
        <end position="175"/>
    </location>
</feature>
<name>W1NXD4_AMBTC</name>
<proteinExistence type="predicted"/>
<feature type="chain" id="PRO_5004807020" description="Folate receptor-like domain-containing protein" evidence="4">
    <location>
        <begin position="28"/>
        <end position="299"/>
    </location>
</feature>
<dbReference type="STRING" id="13333.W1NXD4"/>
<dbReference type="Proteomes" id="UP000017836">
    <property type="component" value="Unassembled WGS sequence"/>
</dbReference>
<dbReference type="Pfam" id="PF03024">
    <property type="entry name" value="Folate_rec"/>
    <property type="match status" value="1"/>
</dbReference>
<evidence type="ECO:0000256" key="2">
    <source>
        <dbReference type="ARBA" id="ARBA00023157"/>
    </source>
</evidence>
<dbReference type="OMA" id="EANPECL"/>
<keyword evidence="3" id="KW-1133">Transmembrane helix</keyword>
<dbReference type="PANTHER" id="PTHR37390">
    <property type="entry name" value="OS02G0592500 PROTEIN"/>
    <property type="match status" value="1"/>
</dbReference>
<evidence type="ECO:0000259" key="5">
    <source>
        <dbReference type="Pfam" id="PF03024"/>
    </source>
</evidence>
<keyword evidence="2" id="KW-1015">Disulfide bond</keyword>
<dbReference type="eggNOG" id="ENOG502QTR3">
    <property type="taxonomic scope" value="Eukaryota"/>
</dbReference>
<dbReference type="InterPro" id="IPR018143">
    <property type="entry name" value="Folate_rcpt-like"/>
</dbReference>
<dbReference type="InterPro" id="IPR053305">
    <property type="entry name" value="Folate-binding_rcpt-like"/>
</dbReference>
<feature type="signal peptide" evidence="4">
    <location>
        <begin position="1"/>
        <end position="27"/>
    </location>
</feature>
<dbReference type="OrthoDB" id="498177at2759"/>
<keyword evidence="3" id="KW-0812">Transmembrane</keyword>
<keyword evidence="3" id="KW-0472">Membrane</keyword>
<reference evidence="7" key="1">
    <citation type="journal article" date="2013" name="Science">
        <title>The Amborella genome and the evolution of flowering plants.</title>
        <authorList>
            <consortium name="Amborella Genome Project"/>
        </authorList>
    </citation>
    <scope>NUCLEOTIDE SEQUENCE [LARGE SCALE GENOMIC DNA]</scope>
</reference>
<feature type="transmembrane region" description="Helical" evidence="3">
    <location>
        <begin position="241"/>
        <end position="259"/>
    </location>
</feature>
<dbReference type="Gramene" id="ERN02262">
    <property type="protein sequence ID" value="ERN02262"/>
    <property type="gene ID" value="AMTR_s00045p00232400"/>
</dbReference>
<evidence type="ECO:0000256" key="3">
    <source>
        <dbReference type="SAM" id="Phobius"/>
    </source>
</evidence>
<evidence type="ECO:0000256" key="4">
    <source>
        <dbReference type="SAM" id="SignalP"/>
    </source>
</evidence>